<dbReference type="Proteomes" id="UP001177260">
    <property type="component" value="Unassembled WGS sequence"/>
</dbReference>
<evidence type="ECO:0000313" key="2">
    <source>
        <dbReference type="Proteomes" id="UP001177260"/>
    </source>
</evidence>
<sequence length="349" mass="37680">MVGIAFLGAGIFAKEAHLPAIAEHKANLLAVYSRSTRSAESLKSAVDDLGISASQIDVYSDEEEAHGRGLSDLLSRNDLSACIVVLPILVQPTVVRRCLEAGKHVLCEKPIAKDVAAASQLTLEYEKDFQPKGLVFSIAEQFRYDRAFTHVRNLVAEGNIGNLKHVHARVWSNIRPVSNKWYETEWRKNPEYQGGFILDGGVHFVALIRYISGQEIINTASLVAQTHSHLPPLDTVNAALRFRNGTLGSLSICFASAKNKFEFIFVGDEKVVTVSGADGGWRIVLEDGEGKVLSEEVIDGQGVSEEIKAFLHASSLGKADSKAGPREALADLAVIESICSGGGDVSVCP</sequence>
<proteinExistence type="predicted"/>
<name>A0ACC3AXF5_9EURO</name>
<keyword evidence="2" id="KW-1185">Reference proteome</keyword>
<accession>A0ACC3AXF5</accession>
<reference evidence="1 2" key="1">
    <citation type="journal article" date="2023" name="ACS Omega">
        <title>Identification of the Neoaspergillic Acid Biosynthesis Gene Cluster by Establishing an In Vitro CRISPR-Ribonucleoprotein Genetic System in Aspergillus melleus.</title>
        <authorList>
            <person name="Yuan B."/>
            <person name="Grau M.F."/>
            <person name="Murata R.M."/>
            <person name="Torok T."/>
            <person name="Venkateswaran K."/>
            <person name="Stajich J.E."/>
            <person name="Wang C.C.C."/>
        </authorList>
    </citation>
    <scope>NUCLEOTIDE SEQUENCE [LARGE SCALE GENOMIC DNA]</scope>
    <source>
        <strain evidence="1 2">IMV 1140</strain>
    </source>
</reference>
<comment type="caution">
    <text evidence="1">The sequence shown here is derived from an EMBL/GenBank/DDBJ whole genome shotgun (WGS) entry which is preliminary data.</text>
</comment>
<evidence type="ECO:0000313" key="1">
    <source>
        <dbReference type="EMBL" id="KAK1142374.1"/>
    </source>
</evidence>
<organism evidence="1 2">
    <name type="scientific">Aspergillus melleus</name>
    <dbReference type="NCBI Taxonomy" id="138277"/>
    <lineage>
        <taxon>Eukaryota</taxon>
        <taxon>Fungi</taxon>
        <taxon>Dikarya</taxon>
        <taxon>Ascomycota</taxon>
        <taxon>Pezizomycotina</taxon>
        <taxon>Eurotiomycetes</taxon>
        <taxon>Eurotiomycetidae</taxon>
        <taxon>Eurotiales</taxon>
        <taxon>Aspergillaceae</taxon>
        <taxon>Aspergillus</taxon>
        <taxon>Aspergillus subgen. Circumdati</taxon>
    </lineage>
</organism>
<dbReference type="EMBL" id="JAOPJF010000051">
    <property type="protein sequence ID" value="KAK1142374.1"/>
    <property type="molecule type" value="Genomic_DNA"/>
</dbReference>
<protein>
    <submittedName>
        <fullName evidence="1">Uncharacterized protein</fullName>
    </submittedName>
</protein>
<gene>
    <name evidence="1" type="ORF">N8T08_007926</name>
</gene>